<feature type="chain" id="PRO_5043953276" description="Bifunctional inhibitor/plant lipid transfer protein/seed storage helical domain-containing protein" evidence="3">
    <location>
        <begin position="26"/>
        <end position="96"/>
    </location>
</feature>
<feature type="signal peptide" evidence="3">
    <location>
        <begin position="1"/>
        <end position="25"/>
    </location>
</feature>
<evidence type="ECO:0000256" key="1">
    <source>
        <dbReference type="ARBA" id="ARBA00022448"/>
    </source>
</evidence>
<keyword evidence="1" id="KW-0813">Transport</keyword>
<keyword evidence="3" id="KW-0732">Signal</keyword>
<reference evidence="5 6" key="1">
    <citation type="submission" date="2022-01" db="EMBL/GenBank/DDBJ databases">
        <authorList>
            <person name="Xiong W."/>
            <person name="Schranz E."/>
        </authorList>
    </citation>
    <scope>NUCLEOTIDE SEQUENCE [LARGE SCALE GENOMIC DNA]</scope>
</reference>
<dbReference type="InterPro" id="IPR036312">
    <property type="entry name" value="Bifun_inhib/LTP/seed_sf"/>
</dbReference>
<name>A0AAU9NHH5_9ASTR</name>
<sequence>MVKNNLASIIAMAFLMTMVVHQTEALVCNLLSLSPCLGPALFFTPPPGLCCGRLREQAPCLCEYVMNTNYGQLLSSFGPRRVVQACGLVMPSCYQI</sequence>
<dbReference type="InterPro" id="IPR016140">
    <property type="entry name" value="Bifunc_inhib/LTP/seed_store"/>
</dbReference>
<dbReference type="SUPFAM" id="SSF47699">
    <property type="entry name" value="Bifunctional inhibitor/lipid-transfer protein/seed storage 2S albumin"/>
    <property type="match status" value="1"/>
</dbReference>
<protein>
    <recommendedName>
        <fullName evidence="4">Bifunctional inhibitor/plant lipid transfer protein/seed storage helical domain-containing protein</fullName>
    </recommendedName>
</protein>
<feature type="domain" description="Bifunctional inhibitor/plant lipid transfer protein/seed storage helical" evidence="4">
    <location>
        <begin position="12"/>
        <end position="88"/>
    </location>
</feature>
<dbReference type="AlphaFoldDB" id="A0AAU9NHH5"/>
<dbReference type="GO" id="GO:0008289">
    <property type="term" value="F:lipid binding"/>
    <property type="evidence" value="ECO:0007669"/>
    <property type="project" value="UniProtKB-KW"/>
</dbReference>
<dbReference type="Pfam" id="PF14368">
    <property type="entry name" value="LTP_2"/>
    <property type="match status" value="1"/>
</dbReference>
<organism evidence="5 6">
    <name type="scientific">Lactuca virosa</name>
    <dbReference type="NCBI Taxonomy" id="75947"/>
    <lineage>
        <taxon>Eukaryota</taxon>
        <taxon>Viridiplantae</taxon>
        <taxon>Streptophyta</taxon>
        <taxon>Embryophyta</taxon>
        <taxon>Tracheophyta</taxon>
        <taxon>Spermatophyta</taxon>
        <taxon>Magnoliopsida</taxon>
        <taxon>eudicotyledons</taxon>
        <taxon>Gunneridae</taxon>
        <taxon>Pentapetalae</taxon>
        <taxon>asterids</taxon>
        <taxon>campanulids</taxon>
        <taxon>Asterales</taxon>
        <taxon>Asteraceae</taxon>
        <taxon>Cichorioideae</taxon>
        <taxon>Cichorieae</taxon>
        <taxon>Lactucinae</taxon>
        <taxon>Lactuca</taxon>
    </lineage>
</organism>
<dbReference type="PANTHER" id="PTHR33214:SF44">
    <property type="entry name" value="NON-SPECIFIC LIPID TRANSFER PROTEIN GPI-ANCHORED 33"/>
    <property type="match status" value="1"/>
</dbReference>
<evidence type="ECO:0000313" key="6">
    <source>
        <dbReference type="Proteomes" id="UP001157418"/>
    </source>
</evidence>
<evidence type="ECO:0000256" key="2">
    <source>
        <dbReference type="ARBA" id="ARBA00023121"/>
    </source>
</evidence>
<accession>A0AAU9NHH5</accession>
<gene>
    <name evidence="5" type="ORF">LVIROSA_LOCUS23653</name>
</gene>
<evidence type="ECO:0000313" key="5">
    <source>
        <dbReference type="EMBL" id="CAH1437317.1"/>
    </source>
</evidence>
<evidence type="ECO:0000256" key="3">
    <source>
        <dbReference type="SAM" id="SignalP"/>
    </source>
</evidence>
<evidence type="ECO:0000259" key="4">
    <source>
        <dbReference type="Pfam" id="PF14368"/>
    </source>
</evidence>
<dbReference type="InterPro" id="IPR033872">
    <property type="entry name" value="nsLTP2"/>
</dbReference>
<comment type="caution">
    <text evidence="5">The sequence shown here is derived from an EMBL/GenBank/DDBJ whole genome shotgun (WGS) entry which is preliminary data.</text>
</comment>
<keyword evidence="6" id="KW-1185">Reference proteome</keyword>
<dbReference type="PANTHER" id="PTHR33214">
    <property type="entry name" value="BIFUNCTIONAL INHIBITOR/LIPID-TRANSFER PROTEIN/SEED STORAGE 2S ALBUMIN SUPERFAMILY PROTEIN"/>
    <property type="match status" value="1"/>
</dbReference>
<dbReference type="EMBL" id="CAKMRJ010004445">
    <property type="protein sequence ID" value="CAH1437317.1"/>
    <property type="molecule type" value="Genomic_DNA"/>
</dbReference>
<keyword evidence="2" id="KW-0446">Lipid-binding</keyword>
<dbReference type="Proteomes" id="UP001157418">
    <property type="component" value="Unassembled WGS sequence"/>
</dbReference>
<proteinExistence type="predicted"/>
<dbReference type="GO" id="GO:0006869">
    <property type="term" value="P:lipid transport"/>
    <property type="evidence" value="ECO:0007669"/>
    <property type="project" value="InterPro"/>
</dbReference>
<dbReference type="Gene3D" id="1.10.110.10">
    <property type="entry name" value="Plant lipid-transfer and hydrophobic proteins"/>
    <property type="match status" value="1"/>
</dbReference>